<dbReference type="PANTHER" id="PTHR12919">
    <property type="entry name" value="30S RIBOSOMAL PROTEIN S16"/>
    <property type="match status" value="1"/>
</dbReference>
<evidence type="ECO:0000256" key="3">
    <source>
        <dbReference type="HAMAP-Rule" id="MF_00385"/>
    </source>
</evidence>
<dbReference type="HAMAP" id="MF_00385">
    <property type="entry name" value="Ribosomal_bS16"/>
    <property type="match status" value="1"/>
</dbReference>
<evidence type="ECO:0000256" key="2">
    <source>
        <dbReference type="ARBA" id="ARBA00023274"/>
    </source>
</evidence>
<dbReference type="GO" id="GO:0003735">
    <property type="term" value="F:structural constituent of ribosome"/>
    <property type="evidence" value="ECO:0007669"/>
    <property type="project" value="InterPro"/>
</dbReference>
<name>A0A1F5RWM1_9BACT</name>
<evidence type="ECO:0000256" key="1">
    <source>
        <dbReference type="ARBA" id="ARBA00022980"/>
    </source>
</evidence>
<proteinExistence type="inferred from homology"/>
<evidence type="ECO:0000313" key="6">
    <source>
        <dbReference type="Proteomes" id="UP000177691"/>
    </source>
</evidence>
<keyword evidence="2 3" id="KW-0687">Ribonucleoprotein</keyword>
<dbReference type="GO" id="GO:0006412">
    <property type="term" value="P:translation"/>
    <property type="evidence" value="ECO:0007669"/>
    <property type="project" value="UniProtKB-UniRule"/>
</dbReference>
<dbReference type="PROSITE" id="PS00732">
    <property type="entry name" value="RIBOSOMAL_S16"/>
    <property type="match status" value="1"/>
</dbReference>
<dbReference type="InterPro" id="IPR000307">
    <property type="entry name" value="Ribosomal_bS16"/>
</dbReference>
<dbReference type="AlphaFoldDB" id="A0A1F5RWM1"/>
<dbReference type="SUPFAM" id="SSF54565">
    <property type="entry name" value="Ribosomal protein S16"/>
    <property type="match status" value="1"/>
</dbReference>
<organism evidence="5 6">
    <name type="scientific">Candidatus Falkowbacteria bacterium RIFCSPHIGHO2_02_FULL_45_15</name>
    <dbReference type="NCBI Taxonomy" id="1797987"/>
    <lineage>
        <taxon>Bacteria</taxon>
        <taxon>Candidatus Falkowiibacteriota</taxon>
    </lineage>
</organism>
<dbReference type="EMBL" id="MFFU01000036">
    <property type="protein sequence ID" value="OGF18788.1"/>
    <property type="molecule type" value="Genomic_DNA"/>
</dbReference>
<feature type="region of interest" description="Disordered" evidence="4">
    <location>
        <begin position="98"/>
        <end position="119"/>
    </location>
</feature>
<evidence type="ECO:0000256" key="4">
    <source>
        <dbReference type="SAM" id="MobiDB-lite"/>
    </source>
</evidence>
<accession>A0A1F5RWM1</accession>
<comment type="caution">
    <text evidence="5">The sequence shown here is derived from an EMBL/GenBank/DDBJ whole genome shotgun (WGS) entry which is preliminary data.</text>
</comment>
<gene>
    <name evidence="3" type="primary">rpsP</name>
    <name evidence="5" type="ORF">A3D54_03115</name>
</gene>
<dbReference type="Pfam" id="PF00886">
    <property type="entry name" value="Ribosomal_S16"/>
    <property type="match status" value="1"/>
</dbReference>
<dbReference type="NCBIfam" id="TIGR00002">
    <property type="entry name" value="S16"/>
    <property type="match status" value="1"/>
</dbReference>
<sequence length="119" mass="13587">MLKIRLARIGKKKQPYYRIIISEQARDTYGRALEILGSYNPRTKKIELKNERVKYWLSVGAAVSPTMHNLLITNNIYSGKKVNVTHIKRSSQKAAVKTATKAEVKEVKQEEKENAETKG</sequence>
<protein>
    <recommendedName>
        <fullName evidence="3">Small ribosomal subunit protein bS16</fullName>
    </recommendedName>
</protein>
<feature type="compositionally biased region" description="Basic and acidic residues" evidence="4">
    <location>
        <begin position="100"/>
        <end position="119"/>
    </location>
</feature>
<comment type="similarity">
    <text evidence="3">Belongs to the bacterial ribosomal protein bS16 family.</text>
</comment>
<dbReference type="InterPro" id="IPR023803">
    <property type="entry name" value="Ribosomal_bS16_dom_sf"/>
</dbReference>
<dbReference type="PANTHER" id="PTHR12919:SF20">
    <property type="entry name" value="SMALL RIBOSOMAL SUBUNIT PROTEIN BS16M"/>
    <property type="match status" value="1"/>
</dbReference>
<dbReference type="GO" id="GO:0005737">
    <property type="term" value="C:cytoplasm"/>
    <property type="evidence" value="ECO:0007669"/>
    <property type="project" value="UniProtKB-ARBA"/>
</dbReference>
<dbReference type="Gene3D" id="3.30.1320.10">
    <property type="match status" value="1"/>
</dbReference>
<keyword evidence="1 3" id="KW-0689">Ribosomal protein</keyword>
<dbReference type="GO" id="GO:0015935">
    <property type="term" value="C:small ribosomal subunit"/>
    <property type="evidence" value="ECO:0007669"/>
    <property type="project" value="TreeGrafter"/>
</dbReference>
<evidence type="ECO:0000313" key="5">
    <source>
        <dbReference type="EMBL" id="OGF18788.1"/>
    </source>
</evidence>
<dbReference type="InterPro" id="IPR020592">
    <property type="entry name" value="Ribosomal_bS16_CS"/>
</dbReference>
<reference evidence="5 6" key="1">
    <citation type="journal article" date="2016" name="Nat. Commun.">
        <title>Thousands of microbial genomes shed light on interconnected biogeochemical processes in an aquifer system.</title>
        <authorList>
            <person name="Anantharaman K."/>
            <person name="Brown C.T."/>
            <person name="Hug L.A."/>
            <person name="Sharon I."/>
            <person name="Castelle C.J."/>
            <person name="Probst A.J."/>
            <person name="Thomas B.C."/>
            <person name="Singh A."/>
            <person name="Wilkins M.J."/>
            <person name="Karaoz U."/>
            <person name="Brodie E.L."/>
            <person name="Williams K.H."/>
            <person name="Hubbard S.S."/>
            <person name="Banfield J.F."/>
        </authorList>
    </citation>
    <scope>NUCLEOTIDE SEQUENCE [LARGE SCALE GENOMIC DNA]</scope>
</reference>
<dbReference type="Proteomes" id="UP000177691">
    <property type="component" value="Unassembled WGS sequence"/>
</dbReference>